<dbReference type="Pfam" id="PF00106">
    <property type="entry name" value="adh_short"/>
    <property type="match status" value="1"/>
</dbReference>
<dbReference type="AlphaFoldDB" id="A0A9P4MEK9"/>
<proteinExistence type="inferred from homology"/>
<dbReference type="CDD" id="cd05233">
    <property type="entry name" value="SDR_c"/>
    <property type="match status" value="1"/>
</dbReference>
<dbReference type="PANTHER" id="PTHR43618">
    <property type="entry name" value="7-ALPHA-HYDROXYSTEROID DEHYDROGENASE"/>
    <property type="match status" value="1"/>
</dbReference>
<evidence type="ECO:0000313" key="6">
    <source>
        <dbReference type="EMBL" id="KAF2150268.1"/>
    </source>
</evidence>
<evidence type="ECO:0000256" key="3">
    <source>
        <dbReference type="ARBA" id="ARBA00023002"/>
    </source>
</evidence>
<comment type="caution">
    <text evidence="6">The sequence shown here is derived from an EMBL/GenBank/DDBJ whole genome shotgun (WGS) entry which is preliminary data.</text>
</comment>
<dbReference type="PRINTS" id="PR00080">
    <property type="entry name" value="SDRFAMILY"/>
</dbReference>
<organism evidence="6 7">
    <name type="scientific">Myriangium duriaei CBS 260.36</name>
    <dbReference type="NCBI Taxonomy" id="1168546"/>
    <lineage>
        <taxon>Eukaryota</taxon>
        <taxon>Fungi</taxon>
        <taxon>Dikarya</taxon>
        <taxon>Ascomycota</taxon>
        <taxon>Pezizomycotina</taxon>
        <taxon>Dothideomycetes</taxon>
        <taxon>Dothideomycetidae</taxon>
        <taxon>Myriangiales</taxon>
        <taxon>Myriangiaceae</taxon>
        <taxon>Myriangium</taxon>
    </lineage>
</organism>
<evidence type="ECO:0000256" key="2">
    <source>
        <dbReference type="ARBA" id="ARBA00022857"/>
    </source>
</evidence>
<dbReference type="Pfam" id="PF13561">
    <property type="entry name" value="adh_short_C2"/>
    <property type="match status" value="1"/>
</dbReference>
<dbReference type="InterPro" id="IPR002347">
    <property type="entry name" value="SDR_fam"/>
</dbReference>
<dbReference type="InterPro" id="IPR052178">
    <property type="entry name" value="Sec_Metab_Biosynth_SDR"/>
</dbReference>
<keyword evidence="7" id="KW-1185">Reference proteome</keyword>
<comment type="similarity">
    <text evidence="1 4">Belongs to the short-chain dehydrogenases/reductases (SDR) family.</text>
</comment>
<dbReference type="EMBL" id="ML996090">
    <property type="protein sequence ID" value="KAF2150268.1"/>
    <property type="molecule type" value="Genomic_DNA"/>
</dbReference>
<feature type="region of interest" description="Disordered" evidence="5">
    <location>
        <begin position="161"/>
        <end position="182"/>
    </location>
</feature>
<dbReference type="OrthoDB" id="2898618at2759"/>
<dbReference type="GO" id="GO:0016491">
    <property type="term" value="F:oxidoreductase activity"/>
    <property type="evidence" value="ECO:0007669"/>
    <property type="project" value="UniProtKB-KW"/>
</dbReference>
<gene>
    <name evidence="6" type="ORF">K461DRAFT_260423</name>
</gene>
<protein>
    <submittedName>
        <fullName evidence="6">NAD(P)-binding protein</fullName>
    </submittedName>
</protein>
<evidence type="ECO:0000256" key="4">
    <source>
        <dbReference type="RuleBase" id="RU000363"/>
    </source>
</evidence>
<sequence length="303" mass="32096">MDVSGITDPTGLFNANGLVVVITGGGSGLGHAFAATLVRNGAAKVFLLGRRLQVLEQVAKDLNAKVVIPIQCDVADASSVSAAVKTISSQTKYIDVLVNNAGVNGPKHTKLQQAETVEEIAQMMLSEQDLWPQTYAINTTAVVTVAASFLPLLNEGNLRRGWPDGKRTQQKREKVPEGFDENDERTSQIITVASISGFNREVTAGLAYTASKAGAVLLAKSMANFLAPFGIRSNVIAPGRFPSEMTAGGETIFPINKIPHGTQGRFENMAACILSLVGKGGSYYNGDIRVIDGGRLSVMPATY</sequence>
<name>A0A9P4MEK9_9PEZI</name>
<dbReference type="Proteomes" id="UP000799439">
    <property type="component" value="Unassembled WGS sequence"/>
</dbReference>
<dbReference type="PANTHER" id="PTHR43618:SF18">
    <property type="entry name" value="SHORT CHAIN DEHYDROGENASE_REDUCTASE FAMILY (AFU_ORTHOLOGUE AFUA_5G12480)"/>
    <property type="match status" value="1"/>
</dbReference>
<dbReference type="PROSITE" id="PS00061">
    <property type="entry name" value="ADH_SHORT"/>
    <property type="match status" value="1"/>
</dbReference>
<dbReference type="InterPro" id="IPR020904">
    <property type="entry name" value="Sc_DH/Rdtase_CS"/>
</dbReference>
<dbReference type="PRINTS" id="PR00081">
    <property type="entry name" value="GDHRDH"/>
</dbReference>
<keyword evidence="3" id="KW-0560">Oxidoreductase</keyword>
<reference evidence="6" key="1">
    <citation type="journal article" date="2020" name="Stud. Mycol.">
        <title>101 Dothideomycetes genomes: a test case for predicting lifestyles and emergence of pathogens.</title>
        <authorList>
            <person name="Haridas S."/>
            <person name="Albert R."/>
            <person name="Binder M."/>
            <person name="Bloem J."/>
            <person name="Labutti K."/>
            <person name="Salamov A."/>
            <person name="Andreopoulos B."/>
            <person name="Baker S."/>
            <person name="Barry K."/>
            <person name="Bills G."/>
            <person name="Bluhm B."/>
            <person name="Cannon C."/>
            <person name="Castanera R."/>
            <person name="Culley D."/>
            <person name="Daum C."/>
            <person name="Ezra D."/>
            <person name="Gonzalez J."/>
            <person name="Henrissat B."/>
            <person name="Kuo A."/>
            <person name="Liang C."/>
            <person name="Lipzen A."/>
            <person name="Lutzoni F."/>
            <person name="Magnuson J."/>
            <person name="Mondo S."/>
            <person name="Nolan M."/>
            <person name="Ohm R."/>
            <person name="Pangilinan J."/>
            <person name="Park H.-J."/>
            <person name="Ramirez L."/>
            <person name="Alfaro M."/>
            <person name="Sun H."/>
            <person name="Tritt A."/>
            <person name="Yoshinaga Y."/>
            <person name="Zwiers L.-H."/>
            <person name="Turgeon B."/>
            <person name="Goodwin S."/>
            <person name="Spatafora J."/>
            <person name="Crous P."/>
            <person name="Grigoriev I."/>
        </authorList>
    </citation>
    <scope>NUCLEOTIDE SEQUENCE</scope>
    <source>
        <strain evidence="6">CBS 260.36</strain>
    </source>
</reference>
<accession>A0A9P4MEK9</accession>
<feature type="compositionally biased region" description="Basic and acidic residues" evidence="5">
    <location>
        <begin position="161"/>
        <end position="177"/>
    </location>
</feature>
<keyword evidence="2" id="KW-0521">NADP</keyword>
<dbReference type="SUPFAM" id="SSF51735">
    <property type="entry name" value="NAD(P)-binding Rossmann-fold domains"/>
    <property type="match status" value="1"/>
</dbReference>
<evidence type="ECO:0000256" key="5">
    <source>
        <dbReference type="SAM" id="MobiDB-lite"/>
    </source>
</evidence>
<evidence type="ECO:0000313" key="7">
    <source>
        <dbReference type="Proteomes" id="UP000799439"/>
    </source>
</evidence>
<dbReference type="Gene3D" id="3.40.50.720">
    <property type="entry name" value="NAD(P)-binding Rossmann-like Domain"/>
    <property type="match status" value="1"/>
</dbReference>
<evidence type="ECO:0000256" key="1">
    <source>
        <dbReference type="ARBA" id="ARBA00006484"/>
    </source>
</evidence>
<dbReference type="InterPro" id="IPR036291">
    <property type="entry name" value="NAD(P)-bd_dom_sf"/>
</dbReference>